<dbReference type="Proteomes" id="UP000799437">
    <property type="component" value="Unassembled WGS sequence"/>
</dbReference>
<evidence type="ECO:0000256" key="1">
    <source>
        <dbReference type="SAM" id="MobiDB-lite"/>
    </source>
</evidence>
<evidence type="ECO:0000313" key="3">
    <source>
        <dbReference type="Proteomes" id="UP000799437"/>
    </source>
</evidence>
<dbReference type="AlphaFoldDB" id="A0A6A6W3Y3"/>
<accession>A0A6A6W3Y3</accession>
<dbReference type="InterPro" id="IPR032675">
    <property type="entry name" value="LRR_dom_sf"/>
</dbReference>
<dbReference type="GeneID" id="54482333"/>
<protein>
    <submittedName>
        <fullName evidence="2">Uncharacterized protein</fullName>
    </submittedName>
</protein>
<dbReference type="EMBL" id="ML996573">
    <property type="protein sequence ID" value="KAF2757323.1"/>
    <property type="molecule type" value="Genomic_DNA"/>
</dbReference>
<dbReference type="OrthoDB" id="5356476at2759"/>
<gene>
    <name evidence="2" type="ORF">EJ05DRAFT_386429</name>
</gene>
<dbReference type="SUPFAM" id="SSF52047">
    <property type="entry name" value="RNI-like"/>
    <property type="match status" value="1"/>
</dbReference>
<name>A0A6A6W3Y3_9PEZI</name>
<evidence type="ECO:0000313" key="2">
    <source>
        <dbReference type="EMBL" id="KAF2757323.1"/>
    </source>
</evidence>
<organism evidence="2 3">
    <name type="scientific">Pseudovirgaria hyperparasitica</name>
    <dbReference type="NCBI Taxonomy" id="470096"/>
    <lineage>
        <taxon>Eukaryota</taxon>
        <taxon>Fungi</taxon>
        <taxon>Dikarya</taxon>
        <taxon>Ascomycota</taxon>
        <taxon>Pezizomycotina</taxon>
        <taxon>Dothideomycetes</taxon>
        <taxon>Dothideomycetes incertae sedis</taxon>
        <taxon>Acrospermales</taxon>
        <taxon>Acrospermaceae</taxon>
        <taxon>Pseudovirgaria</taxon>
    </lineage>
</organism>
<proteinExistence type="predicted"/>
<dbReference type="Gene3D" id="3.80.10.10">
    <property type="entry name" value="Ribonuclease Inhibitor"/>
    <property type="match status" value="1"/>
</dbReference>
<reference evidence="2" key="1">
    <citation type="journal article" date="2020" name="Stud. Mycol.">
        <title>101 Dothideomycetes genomes: a test case for predicting lifestyles and emergence of pathogens.</title>
        <authorList>
            <person name="Haridas S."/>
            <person name="Albert R."/>
            <person name="Binder M."/>
            <person name="Bloem J."/>
            <person name="Labutti K."/>
            <person name="Salamov A."/>
            <person name="Andreopoulos B."/>
            <person name="Baker S."/>
            <person name="Barry K."/>
            <person name="Bills G."/>
            <person name="Bluhm B."/>
            <person name="Cannon C."/>
            <person name="Castanera R."/>
            <person name="Culley D."/>
            <person name="Daum C."/>
            <person name="Ezra D."/>
            <person name="Gonzalez J."/>
            <person name="Henrissat B."/>
            <person name="Kuo A."/>
            <person name="Liang C."/>
            <person name="Lipzen A."/>
            <person name="Lutzoni F."/>
            <person name="Magnuson J."/>
            <person name="Mondo S."/>
            <person name="Nolan M."/>
            <person name="Ohm R."/>
            <person name="Pangilinan J."/>
            <person name="Park H.-J."/>
            <person name="Ramirez L."/>
            <person name="Alfaro M."/>
            <person name="Sun H."/>
            <person name="Tritt A."/>
            <person name="Yoshinaga Y."/>
            <person name="Zwiers L.-H."/>
            <person name="Turgeon B."/>
            <person name="Goodwin S."/>
            <person name="Spatafora J."/>
            <person name="Crous P."/>
            <person name="Grigoriev I."/>
        </authorList>
    </citation>
    <scope>NUCLEOTIDE SEQUENCE</scope>
    <source>
        <strain evidence="2">CBS 121739</strain>
    </source>
</reference>
<dbReference type="RefSeq" id="XP_033599774.1">
    <property type="nucleotide sequence ID" value="XM_033741279.1"/>
</dbReference>
<sequence length="405" mass="44990">MATLTDDRTSTVDPALAQEAQIPLQTFEIPSFPPEAQGLRALILTCDIKTDEYTELLKTHVVETPSLPKCITSLTLELFSLGYPPGFLTTLAKALPNVKELVVYSQMLGGITKDSEADAIQAFQEWKELRSLHLLDVFAKPHFFQRIGEGLRKRETGLMFLEINYTFRHEDENFLTRVPAGELPLLITPGLITCALNLAPSEETQDEQDPSNLSVKGDKSEIGKDGVMAFNKTLSPDLVEELTKEEKPKDLRMLNITLYTIDVDQLIQILKYHKALVMLSATLHCEPTEGWKQKLLEALALCPELEQVEIVGNPSLEFAMLMSNPKRRPETISKTFPSEADMTMLSISCPKLKSMAANILRTTYIGTASWKKVGESWKGGIQKPDSSDESKDSMPGPGSQIYASA</sequence>
<feature type="region of interest" description="Disordered" evidence="1">
    <location>
        <begin position="376"/>
        <end position="405"/>
    </location>
</feature>
<keyword evidence="3" id="KW-1185">Reference proteome</keyword>